<evidence type="ECO:0000256" key="7">
    <source>
        <dbReference type="ARBA" id="ARBA00022692"/>
    </source>
</evidence>
<evidence type="ECO:0000256" key="4">
    <source>
        <dbReference type="ARBA" id="ARBA00004906"/>
    </source>
</evidence>
<name>G0SGB7_CHATD</name>
<comment type="subcellular location">
    <subcellularLocation>
        <location evidence="3">Endomembrane system</location>
        <topology evidence="3">Multi-pass membrane protein</topology>
    </subcellularLocation>
</comment>
<dbReference type="InterPro" id="IPR021319">
    <property type="entry name" value="DUF2921"/>
</dbReference>
<dbReference type="EC" id="2.3.2.27" evidence="5"/>
<feature type="transmembrane region" description="Helical" evidence="15">
    <location>
        <begin position="657"/>
        <end position="678"/>
    </location>
</feature>
<evidence type="ECO:0000256" key="16">
    <source>
        <dbReference type="SAM" id="SignalP"/>
    </source>
</evidence>
<dbReference type="SFLD" id="SFLDG01129">
    <property type="entry name" value="C1.5:_HAD__Beta-PGM__Phosphata"/>
    <property type="match status" value="1"/>
</dbReference>
<dbReference type="SFLD" id="SFLDS00003">
    <property type="entry name" value="Haloacid_Dehalogenase"/>
    <property type="match status" value="1"/>
</dbReference>
<feature type="transmembrane region" description="Helical" evidence="15">
    <location>
        <begin position="482"/>
        <end position="503"/>
    </location>
</feature>
<keyword evidence="10" id="KW-0460">Magnesium</keyword>
<dbReference type="EMBL" id="GL988047">
    <property type="protein sequence ID" value="EGS17256.1"/>
    <property type="molecule type" value="Genomic_DNA"/>
</dbReference>
<evidence type="ECO:0000256" key="8">
    <source>
        <dbReference type="ARBA" id="ARBA00022723"/>
    </source>
</evidence>
<keyword evidence="9" id="KW-0833">Ubl conjugation pathway</keyword>
<feature type="region of interest" description="Disordered" evidence="14">
    <location>
        <begin position="751"/>
        <end position="794"/>
    </location>
</feature>
<sequence>MPSSRENARLWLLLFIFFLTLFSRSDGPSSILSSTFGNDPGLVQLREAHGILNSTTWGAFVPNEVKEHSPPWDSPRFLNLTGFRSTDGFAWKDLTYFKNRCTQWSNHVYPPDSSGISWNHGPEKKTWQNATGTVHGKWVRRKGSVPRTAASYNLTAIAPGVDWAFEEEHDITDGWAWNVTGNHGTILLRLHEDDSDVVYTEPLEDGEQLHSASVAREISAVANIQDEETATASSFALRLYGVHWPRQGSILLTTTSEKFAGIFGLPHLSPDPEFFHSSQMLLNRTIDAVLRRRERSRFSGSSNPWTAVVEEDGLDDVPIPRCEYIMYLQLHPIHYNVLGDDNPNHSPLEIDKLERELRFPTGAPRWGVPELRMSMVAWSPDCSYYLESKGPPLFPSVEGEHLVGVKSEILLARIKLWMFGFAAILMGQLWLLQGQMKESNTPSTLGRINFYTVATMLMADGLVFVCSSAWSLSATNTFLPSLMLTFAAFMSMTIGAGFLSEIYKNQEPERRREQQQQQQQQQRTNNAQPTAVNQSSSSGRLPAPVTAGPVRPLSPPIIIPSDQDIDAEIAANSSPGASTLPTGATTTGPSRPRLSSFASITGTFVFSGILILIITASSLSWPPRARAIYLNIISFTYLSMWVPQIRRNILRNSRRAFAWRFVIGQSVLRLLPFAYFYLVRDNILFVEPDITVFGLLCAWVWIQIFVLGVQDVLGPRAGIPANWLPPVWEYHPVLREDNLEAGGLPIGLVASSSGSTSGDSAPPSPSADRKRSWSLGADETPEDGARRREREKEFQRHAPQITTLLLDCDNTLVLSEELAFAACADLLNEIASSKFVPLGQPFTGEQLVVEFVGQNFRGMLHTLRARWQQEHPGYEGLTDDEIETYVKLEEDKVIERLKRDLVPCVGAEEALKRVRENREGIKMAVVSSSALRRLKASIEKVGFERFFKDVETGEQLLFSAASSLPKPTSKPDPAIYLYAMEKLGIKPEECVAVEDSKSGTLSGTRAGIKVIGYVGPYKAEEREHMAKVLREAGAIIVMEDWAEFEECLAKIESGSV</sequence>
<feature type="transmembrane region" description="Helical" evidence="15">
    <location>
        <begin position="416"/>
        <end position="436"/>
    </location>
</feature>
<evidence type="ECO:0000256" key="12">
    <source>
        <dbReference type="ARBA" id="ARBA00023136"/>
    </source>
</evidence>
<dbReference type="Gene3D" id="3.40.50.1000">
    <property type="entry name" value="HAD superfamily/HAD-like"/>
    <property type="match status" value="1"/>
</dbReference>
<dbReference type="GO" id="GO:0061630">
    <property type="term" value="F:ubiquitin protein ligase activity"/>
    <property type="evidence" value="ECO:0007669"/>
    <property type="project" value="UniProtKB-EC"/>
</dbReference>
<comment type="catalytic activity">
    <reaction evidence="1">
        <text>S-ubiquitinyl-[E2 ubiquitin-conjugating enzyme]-L-cysteine + [acceptor protein]-L-lysine = [E2 ubiquitin-conjugating enzyme]-L-cysteine + N(6)-ubiquitinyl-[acceptor protein]-L-lysine.</text>
        <dbReference type="EC" id="2.3.2.27"/>
    </reaction>
</comment>
<keyword evidence="16" id="KW-0732">Signal</keyword>
<feature type="domain" description="SWEET-like" evidence="17">
    <location>
        <begin position="593"/>
        <end position="721"/>
    </location>
</feature>
<dbReference type="GeneID" id="18260613"/>
<dbReference type="OMA" id="PIPRCEY"/>
<dbReference type="Gene3D" id="1.10.150.240">
    <property type="entry name" value="Putative phosphatase, domain 2"/>
    <property type="match status" value="1"/>
</dbReference>
<feature type="chain" id="PRO_5003409158" description="RING-type E3 ubiquitin transferase" evidence="16">
    <location>
        <begin position="28"/>
        <end position="1056"/>
    </location>
</feature>
<keyword evidence="13" id="KW-0119">Carbohydrate metabolism</keyword>
<evidence type="ECO:0000256" key="3">
    <source>
        <dbReference type="ARBA" id="ARBA00004127"/>
    </source>
</evidence>
<evidence type="ECO:0000256" key="10">
    <source>
        <dbReference type="ARBA" id="ARBA00022842"/>
    </source>
</evidence>
<keyword evidence="7 15" id="KW-0812">Transmembrane</keyword>
<dbReference type="AlphaFoldDB" id="G0SGB7"/>
<keyword evidence="6" id="KW-0808">Transferase</keyword>
<evidence type="ECO:0000256" key="6">
    <source>
        <dbReference type="ARBA" id="ARBA00022679"/>
    </source>
</evidence>
<dbReference type="RefSeq" id="XP_006696874.1">
    <property type="nucleotide sequence ID" value="XM_006696811.1"/>
</dbReference>
<feature type="transmembrane region" description="Helical" evidence="15">
    <location>
        <begin position="448"/>
        <end position="470"/>
    </location>
</feature>
<dbReference type="STRING" id="759272.G0SGB7"/>
<dbReference type="Pfam" id="PF11145">
    <property type="entry name" value="DUF2921"/>
    <property type="match status" value="1"/>
</dbReference>
<keyword evidence="11 15" id="KW-1133">Transmembrane helix</keyword>
<feature type="region of interest" description="Disordered" evidence="14">
    <location>
        <begin position="507"/>
        <end position="553"/>
    </location>
</feature>
<evidence type="ECO:0000256" key="2">
    <source>
        <dbReference type="ARBA" id="ARBA00001946"/>
    </source>
</evidence>
<dbReference type="OrthoDB" id="9984778at2759"/>
<dbReference type="GO" id="GO:0016791">
    <property type="term" value="F:phosphatase activity"/>
    <property type="evidence" value="ECO:0007669"/>
    <property type="project" value="UniProtKB-ARBA"/>
</dbReference>
<dbReference type="InterPro" id="IPR036412">
    <property type="entry name" value="HAD-like_sf"/>
</dbReference>
<comment type="pathway">
    <text evidence="4">Protein modification; protein ubiquitination.</text>
</comment>
<evidence type="ECO:0000256" key="5">
    <source>
        <dbReference type="ARBA" id="ARBA00012483"/>
    </source>
</evidence>
<feature type="region of interest" description="Disordered" evidence="14">
    <location>
        <begin position="572"/>
        <end position="592"/>
    </location>
</feature>
<feature type="transmembrane region" description="Helical" evidence="15">
    <location>
        <begin position="627"/>
        <end position="645"/>
    </location>
</feature>
<dbReference type="InterPro" id="IPR023198">
    <property type="entry name" value="PGP-like_dom2"/>
</dbReference>
<dbReference type="Pfam" id="PF00702">
    <property type="entry name" value="Hydrolase"/>
    <property type="match status" value="1"/>
</dbReference>
<evidence type="ECO:0000256" key="14">
    <source>
        <dbReference type="SAM" id="MobiDB-lite"/>
    </source>
</evidence>
<dbReference type="Proteomes" id="UP000008066">
    <property type="component" value="Unassembled WGS sequence"/>
</dbReference>
<feature type="compositionally biased region" description="Low complexity" evidence="14">
    <location>
        <begin position="751"/>
        <end position="761"/>
    </location>
</feature>
<feature type="compositionally biased region" description="Basic and acidic residues" evidence="14">
    <location>
        <begin position="783"/>
        <end position="794"/>
    </location>
</feature>
<dbReference type="PANTHER" id="PTHR46193:SF18">
    <property type="entry name" value="HEXITOL PHOSPHATASE B"/>
    <property type="match status" value="1"/>
</dbReference>
<dbReference type="PANTHER" id="PTHR46193">
    <property type="entry name" value="6-PHOSPHOGLUCONATE PHOSPHATASE"/>
    <property type="match status" value="1"/>
</dbReference>
<dbReference type="GO" id="GO:0012505">
    <property type="term" value="C:endomembrane system"/>
    <property type="evidence" value="ECO:0007669"/>
    <property type="project" value="UniProtKB-SubCell"/>
</dbReference>
<keyword evidence="12 15" id="KW-0472">Membrane</keyword>
<organism evidence="19">
    <name type="scientific">Chaetomium thermophilum (strain DSM 1495 / CBS 144.50 / IMI 039719)</name>
    <name type="common">Thermochaetoides thermophila</name>
    <dbReference type="NCBI Taxonomy" id="759272"/>
    <lineage>
        <taxon>Eukaryota</taxon>
        <taxon>Fungi</taxon>
        <taxon>Dikarya</taxon>
        <taxon>Ascomycota</taxon>
        <taxon>Pezizomycotina</taxon>
        <taxon>Sordariomycetes</taxon>
        <taxon>Sordariomycetidae</taxon>
        <taxon>Sordariales</taxon>
        <taxon>Chaetomiaceae</taxon>
        <taxon>Thermochaetoides</taxon>
    </lineage>
</organism>
<dbReference type="InterPro" id="IPR051600">
    <property type="entry name" value="Beta-PGM-like"/>
</dbReference>
<dbReference type="SUPFAM" id="SSF56784">
    <property type="entry name" value="HAD-like"/>
    <property type="match status" value="1"/>
</dbReference>
<feature type="compositionally biased region" description="Polar residues" evidence="14">
    <location>
        <begin position="524"/>
        <end position="539"/>
    </location>
</feature>
<evidence type="ECO:0000256" key="1">
    <source>
        <dbReference type="ARBA" id="ARBA00000900"/>
    </source>
</evidence>
<feature type="transmembrane region" description="Helical" evidence="15">
    <location>
        <begin position="597"/>
        <end position="621"/>
    </location>
</feature>
<keyword evidence="8" id="KW-0479">Metal-binding</keyword>
<protein>
    <recommendedName>
        <fullName evidence="5">RING-type E3 ubiquitin transferase</fullName>
        <ecNumber evidence="5">2.3.2.27</ecNumber>
    </recommendedName>
</protein>
<evidence type="ECO:0000256" key="13">
    <source>
        <dbReference type="ARBA" id="ARBA00023277"/>
    </source>
</evidence>
<feature type="signal peptide" evidence="16">
    <location>
        <begin position="1"/>
        <end position="27"/>
    </location>
</feature>
<evidence type="ECO:0000256" key="11">
    <source>
        <dbReference type="ARBA" id="ARBA00022989"/>
    </source>
</evidence>
<keyword evidence="19" id="KW-1185">Reference proteome</keyword>
<evidence type="ECO:0000256" key="15">
    <source>
        <dbReference type="SAM" id="Phobius"/>
    </source>
</evidence>
<accession>G0SGB7</accession>
<dbReference type="InterPro" id="IPR006439">
    <property type="entry name" value="HAD-SF_hydro_IA"/>
</dbReference>
<dbReference type="NCBIfam" id="TIGR01509">
    <property type="entry name" value="HAD-SF-IA-v3"/>
    <property type="match status" value="1"/>
</dbReference>
<dbReference type="eggNOG" id="KOG0828">
    <property type="taxonomic scope" value="Eukaryota"/>
</dbReference>
<evidence type="ECO:0000313" key="19">
    <source>
        <dbReference type="Proteomes" id="UP000008066"/>
    </source>
</evidence>
<evidence type="ECO:0000256" key="9">
    <source>
        <dbReference type="ARBA" id="ARBA00022786"/>
    </source>
</evidence>
<feature type="compositionally biased region" description="Polar residues" evidence="14">
    <location>
        <begin position="572"/>
        <end position="589"/>
    </location>
</feature>
<comment type="cofactor">
    <cofactor evidence="2">
        <name>Mg(2+)</name>
        <dbReference type="ChEBI" id="CHEBI:18420"/>
    </cofactor>
</comment>
<proteinExistence type="predicted"/>
<gene>
    <name evidence="18" type="ORF">CTHT_0065750</name>
</gene>
<dbReference type="HOGENOM" id="CLU_010475_0_0_1"/>
<evidence type="ECO:0000259" key="17">
    <source>
        <dbReference type="Pfam" id="PF11145"/>
    </source>
</evidence>
<evidence type="ECO:0000313" key="18">
    <source>
        <dbReference type="EMBL" id="EGS17256.1"/>
    </source>
</evidence>
<dbReference type="KEGG" id="cthr:CTHT_0065750"/>
<dbReference type="GO" id="GO:0046872">
    <property type="term" value="F:metal ion binding"/>
    <property type="evidence" value="ECO:0007669"/>
    <property type="project" value="UniProtKB-KW"/>
</dbReference>
<dbReference type="InterPro" id="IPR023214">
    <property type="entry name" value="HAD_sf"/>
</dbReference>
<reference evidence="18 19" key="1">
    <citation type="journal article" date="2011" name="Cell">
        <title>Insight into structure and assembly of the nuclear pore complex by utilizing the genome of a eukaryotic thermophile.</title>
        <authorList>
            <person name="Amlacher S."/>
            <person name="Sarges P."/>
            <person name="Flemming D."/>
            <person name="van Noort V."/>
            <person name="Kunze R."/>
            <person name="Devos D.P."/>
            <person name="Arumugam M."/>
            <person name="Bork P."/>
            <person name="Hurt E."/>
        </authorList>
    </citation>
    <scope>NUCLEOTIDE SEQUENCE [LARGE SCALE GENOMIC DNA]</scope>
    <source>
        <strain evidence="19">DSM 1495 / CBS 144.50 / IMI 039719</strain>
    </source>
</reference>